<dbReference type="AlphaFoldDB" id="A0A7U9PU55"/>
<organism evidence="1 2">
    <name type="scientific">Streptomyces chrestomyceticus JCM 4735</name>
    <dbReference type="NCBI Taxonomy" id="1306181"/>
    <lineage>
        <taxon>Bacteria</taxon>
        <taxon>Bacillati</taxon>
        <taxon>Actinomycetota</taxon>
        <taxon>Actinomycetes</taxon>
        <taxon>Kitasatosporales</taxon>
        <taxon>Streptomycetaceae</taxon>
        <taxon>Streptomyces</taxon>
    </lineage>
</organism>
<comment type="caution">
    <text evidence="1">The sequence shown here is derived from an EMBL/GenBank/DDBJ whole genome shotgun (WGS) entry which is preliminary data.</text>
</comment>
<sequence>MWVIVRLSATGLGSPLSRMTMRGKLMFRKMLRGVSVVVLTSAAFALPSAATAAPQVSDAAARAVSAAPAAVYGPYASYEVCWVAGNQGQQAGQWQSFFCAQNGTTSWWLFTTP</sequence>
<protein>
    <submittedName>
        <fullName evidence="1">Uncharacterized protein</fullName>
    </submittedName>
</protein>
<gene>
    <name evidence="1" type="ORF">OEIGOIKO_00575</name>
</gene>
<dbReference type="EMBL" id="BHZC01000001">
    <property type="protein sequence ID" value="GCD32857.1"/>
    <property type="molecule type" value="Genomic_DNA"/>
</dbReference>
<proteinExistence type="predicted"/>
<evidence type="ECO:0000313" key="2">
    <source>
        <dbReference type="Proteomes" id="UP000287830"/>
    </source>
</evidence>
<name>A0A7U9PU55_9ACTN</name>
<dbReference type="Proteomes" id="UP000287830">
    <property type="component" value="Unassembled WGS sequence"/>
</dbReference>
<evidence type="ECO:0000313" key="1">
    <source>
        <dbReference type="EMBL" id="GCD32857.1"/>
    </source>
</evidence>
<reference evidence="1 2" key="1">
    <citation type="submission" date="2018-11" db="EMBL/GenBank/DDBJ databases">
        <title>Whole genome sequence of Streptomyces chrestomyceticus NBRC 13444(T).</title>
        <authorList>
            <person name="Komaki H."/>
            <person name="Tamura T."/>
        </authorList>
    </citation>
    <scope>NUCLEOTIDE SEQUENCE [LARGE SCALE GENOMIC DNA]</scope>
    <source>
        <strain evidence="1 2">NBRC 13444</strain>
    </source>
</reference>
<accession>A0A7U9PU55</accession>